<dbReference type="InterPro" id="IPR009072">
    <property type="entry name" value="Histone-fold"/>
</dbReference>
<comment type="subcellular location">
    <subcellularLocation>
        <location evidence="1">Chromosome</location>
    </subcellularLocation>
</comment>
<keyword evidence="4" id="KW-0544">Nucleosome core</keyword>
<feature type="domain" description="Histone H2A C-terminal" evidence="6">
    <location>
        <begin position="59"/>
        <end position="83"/>
    </location>
</feature>
<evidence type="ECO:0000313" key="8">
    <source>
        <dbReference type="Proteomes" id="UP000261420"/>
    </source>
</evidence>
<feature type="compositionally biased region" description="Low complexity" evidence="5">
    <location>
        <begin position="39"/>
        <end position="51"/>
    </location>
</feature>
<evidence type="ECO:0000313" key="7">
    <source>
        <dbReference type="Ensembl" id="ENSSDUP00000027746.1"/>
    </source>
</evidence>
<dbReference type="GO" id="GO:0046982">
    <property type="term" value="F:protein heterodimerization activity"/>
    <property type="evidence" value="ECO:0007669"/>
    <property type="project" value="InterPro"/>
</dbReference>
<evidence type="ECO:0000256" key="4">
    <source>
        <dbReference type="ARBA" id="ARBA00023269"/>
    </source>
</evidence>
<feature type="region of interest" description="Disordered" evidence="5">
    <location>
        <begin position="76"/>
        <end position="101"/>
    </location>
</feature>
<accession>A0A3B4VAA7</accession>
<dbReference type="GO" id="GO:0003677">
    <property type="term" value="F:DNA binding"/>
    <property type="evidence" value="ECO:0007669"/>
    <property type="project" value="UniProtKB-KW"/>
</dbReference>
<dbReference type="Proteomes" id="UP000261420">
    <property type="component" value="Unplaced"/>
</dbReference>
<dbReference type="AlphaFoldDB" id="A0A3B4VAA7"/>
<keyword evidence="3" id="KW-0238">DNA-binding</keyword>
<dbReference type="GO" id="GO:0000786">
    <property type="term" value="C:nucleosome"/>
    <property type="evidence" value="ECO:0007669"/>
    <property type="project" value="UniProtKB-KW"/>
</dbReference>
<organism evidence="7 8">
    <name type="scientific">Seriola dumerili</name>
    <name type="common">Greater amberjack</name>
    <name type="synonym">Caranx dumerili</name>
    <dbReference type="NCBI Taxonomy" id="41447"/>
    <lineage>
        <taxon>Eukaryota</taxon>
        <taxon>Metazoa</taxon>
        <taxon>Chordata</taxon>
        <taxon>Craniata</taxon>
        <taxon>Vertebrata</taxon>
        <taxon>Euteleostomi</taxon>
        <taxon>Actinopterygii</taxon>
        <taxon>Neopterygii</taxon>
        <taxon>Teleostei</taxon>
        <taxon>Neoteleostei</taxon>
        <taxon>Acanthomorphata</taxon>
        <taxon>Carangaria</taxon>
        <taxon>Carangiformes</taxon>
        <taxon>Carangidae</taxon>
        <taxon>Seriola</taxon>
    </lineage>
</organism>
<dbReference type="Pfam" id="PF16211">
    <property type="entry name" value="Histone_H2A_C"/>
    <property type="match status" value="1"/>
</dbReference>
<dbReference type="InterPro" id="IPR032454">
    <property type="entry name" value="Histone_H2A_C"/>
</dbReference>
<evidence type="ECO:0000259" key="6">
    <source>
        <dbReference type="Pfam" id="PF16211"/>
    </source>
</evidence>
<reference evidence="7" key="2">
    <citation type="submission" date="2025-09" db="UniProtKB">
        <authorList>
            <consortium name="Ensembl"/>
        </authorList>
    </citation>
    <scope>IDENTIFICATION</scope>
</reference>
<feature type="region of interest" description="Disordered" evidence="5">
    <location>
        <begin position="39"/>
        <end position="63"/>
    </location>
</feature>
<proteinExistence type="predicted"/>
<keyword evidence="2" id="KW-0158">Chromosome</keyword>
<dbReference type="Ensembl" id="ENSSDUT00000028232.1">
    <property type="protein sequence ID" value="ENSSDUP00000027746.1"/>
    <property type="gene ID" value="ENSSDUG00000019643.1"/>
</dbReference>
<reference evidence="7" key="1">
    <citation type="submission" date="2025-08" db="UniProtKB">
        <authorList>
            <consortium name="Ensembl"/>
        </authorList>
    </citation>
    <scope>IDENTIFICATION</scope>
</reference>
<dbReference type="Gene3D" id="1.10.20.10">
    <property type="entry name" value="Histone, subunit A"/>
    <property type="match status" value="1"/>
</dbReference>
<name>A0A3B4VAA7_SERDU</name>
<evidence type="ECO:0000256" key="5">
    <source>
        <dbReference type="SAM" id="MobiDB-lite"/>
    </source>
</evidence>
<evidence type="ECO:0000256" key="1">
    <source>
        <dbReference type="ARBA" id="ARBA00004286"/>
    </source>
</evidence>
<evidence type="ECO:0000256" key="3">
    <source>
        <dbReference type="ARBA" id="ARBA00023125"/>
    </source>
</evidence>
<evidence type="ECO:0000256" key="2">
    <source>
        <dbReference type="ARBA" id="ARBA00022454"/>
    </source>
</evidence>
<keyword evidence="8" id="KW-1185">Reference proteome</keyword>
<sequence>IARAKRTRSSRLTQFPVACPPKGYVFGADHILTLRSLELPETPPSTTRRPGSSPPPAAVTIAQGGVLPNIRRLLLPKKTEKPEQGPSKLRVPSSLNKKRLL</sequence>
<protein>
    <recommendedName>
        <fullName evidence="6">Histone H2A C-terminal domain-containing protein</fullName>
    </recommendedName>
</protein>